<organism evidence="2 3">
    <name type="scientific">Ooceraea biroi</name>
    <name type="common">Clonal raider ant</name>
    <name type="synonym">Cerapachys biroi</name>
    <dbReference type="NCBI Taxonomy" id="2015173"/>
    <lineage>
        <taxon>Eukaryota</taxon>
        <taxon>Metazoa</taxon>
        <taxon>Ecdysozoa</taxon>
        <taxon>Arthropoda</taxon>
        <taxon>Hexapoda</taxon>
        <taxon>Insecta</taxon>
        <taxon>Pterygota</taxon>
        <taxon>Neoptera</taxon>
        <taxon>Endopterygota</taxon>
        <taxon>Hymenoptera</taxon>
        <taxon>Apocrita</taxon>
        <taxon>Aculeata</taxon>
        <taxon>Formicoidea</taxon>
        <taxon>Formicidae</taxon>
        <taxon>Dorylinae</taxon>
        <taxon>Ooceraea</taxon>
    </lineage>
</organism>
<feature type="compositionally biased region" description="Basic and acidic residues" evidence="1">
    <location>
        <begin position="308"/>
        <end position="321"/>
    </location>
</feature>
<dbReference type="EMBL" id="KK107242">
    <property type="protein sequence ID" value="EZA54549.1"/>
    <property type="molecule type" value="Genomic_DNA"/>
</dbReference>
<gene>
    <name evidence="2" type="ORF">X777_05529</name>
</gene>
<feature type="compositionally biased region" description="Basic residues" evidence="1">
    <location>
        <begin position="89"/>
        <end position="101"/>
    </location>
</feature>
<name>A0A026WHJ3_OOCBI</name>
<feature type="region of interest" description="Disordered" evidence="1">
    <location>
        <begin position="1"/>
        <end position="43"/>
    </location>
</feature>
<feature type="compositionally biased region" description="Basic and acidic residues" evidence="1">
    <location>
        <begin position="330"/>
        <end position="340"/>
    </location>
</feature>
<dbReference type="SUPFAM" id="SSF82895">
    <property type="entry name" value="TSP-1 type 1 repeat"/>
    <property type="match status" value="1"/>
</dbReference>
<evidence type="ECO:0000313" key="2">
    <source>
        <dbReference type="EMBL" id="EZA54549.1"/>
    </source>
</evidence>
<evidence type="ECO:0000313" key="3">
    <source>
        <dbReference type="Proteomes" id="UP000053097"/>
    </source>
</evidence>
<sequence length="543" mass="61860">MEDPNGKSDQDFANHVRIKRNEPTNDSTVYRRNRSTDSLESSPRNFYSSNNTINVFDNSISKFGEPYVDLDRRGLLNVPYKTIADTPHPRHKRGVLSKTGERRKRVKGNIGNSRYHVGTQVKDKKHDTLKSSRLHHRHRRLLLPFPPPKSGSNNLDTDIARLNANDEKVEIDQKGSALLTSNRSFDEQRGGNTVALPFVHTGKVEFRVRIKKMPTNESLCLNPNNWTDSARRTSYLLTSKDGIIDKIFDVTNSKLISNFDSSERKEANNLIIKSTLKKVDYGNVSSQVTNDSGNTMLSMNLIRAIKDDQSLENGRTEDRTNKISAESMDEDTKSRSKRNQEITFKSHRSNDINATGKSFKNVAQKSIRGPKYEKTGNRRTRSDRAVRSIEEIKELAEKLIIKVNELQVYVSNHNETLYTDSCIGKNAGSIAVEESPRISLEKGVSNFKSKIAGSTDDRLYPHNEQATLIGQRASRMSSGASRFARGHRTRRRSRRKWGRWMDWSSCSVTCGKGRQIRWRHCLRDCHDAETEMEEKTCQLPACL</sequence>
<evidence type="ECO:0000256" key="1">
    <source>
        <dbReference type="SAM" id="MobiDB-lite"/>
    </source>
</evidence>
<proteinExistence type="predicted"/>
<feature type="compositionally biased region" description="Basic and acidic residues" evidence="1">
    <location>
        <begin position="1"/>
        <end position="23"/>
    </location>
</feature>
<accession>A0A026WHJ3</accession>
<feature type="region of interest" description="Disordered" evidence="1">
    <location>
        <begin position="82"/>
        <end position="101"/>
    </location>
</feature>
<dbReference type="SMART" id="SM00209">
    <property type="entry name" value="TSP1"/>
    <property type="match status" value="1"/>
</dbReference>
<dbReference type="InterPro" id="IPR000884">
    <property type="entry name" value="TSP1_rpt"/>
</dbReference>
<dbReference type="OrthoDB" id="5989160at2759"/>
<dbReference type="Pfam" id="PF00090">
    <property type="entry name" value="TSP_1"/>
    <property type="match status" value="1"/>
</dbReference>
<reference evidence="2 3" key="1">
    <citation type="journal article" date="2014" name="Curr. Biol.">
        <title>The genome of the clonal raider ant Cerapachys biroi.</title>
        <authorList>
            <person name="Oxley P.R."/>
            <person name="Ji L."/>
            <person name="Fetter-Pruneda I."/>
            <person name="McKenzie S.K."/>
            <person name="Li C."/>
            <person name="Hu H."/>
            <person name="Zhang G."/>
            <person name="Kronauer D.J."/>
        </authorList>
    </citation>
    <scope>NUCLEOTIDE SEQUENCE [LARGE SCALE GENOMIC DNA]</scope>
</reference>
<dbReference type="Proteomes" id="UP000053097">
    <property type="component" value="Unassembled WGS sequence"/>
</dbReference>
<dbReference type="InterPro" id="IPR036383">
    <property type="entry name" value="TSP1_rpt_sf"/>
</dbReference>
<dbReference type="AlphaFoldDB" id="A0A026WHJ3"/>
<dbReference type="PROSITE" id="PS50092">
    <property type="entry name" value="TSP1"/>
    <property type="match status" value="1"/>
</dbReference>
<protein>
    <submittedName>
        <fullName evidence="2">Uncharacterized protein</fullName>
    </submittedName>
</protein>
<dbReference type="Gene3D" id="2.20.100.10">
    <property type="entry name" value="Thrombospondin type-1 (TSP1) repeat"/>
    <property type="match status" value="1"/>
</dbReference>
<feature type="compositionally biased region" description="Polar residues" evidence="1">
    <location>
        <begin position="24"/>
        <end position="43"/>
    </location>
</feature>
<keyword evidence="3" id="KW-1185">Reference proteome</keyword>
<dbReference type="OMA" id="WRHCLRD"/>
<feature type="region of interest" description="Disordered" evidence="1">
    <location>
        <begin position="308"/>
        <end position="341"/>
    </location>
</feature>